<feature type="compositionally biased region" description="Basic and acidic residues" evidence="1">
    <location>
        <begin position="544"/>
        <end position="566"/>
    </location>
</feature>
<dbReference type="EMBL" id="CP144745">
    <property type="protein sequence ID" value="WVZ53917.1"/>
    <property type="molecule type" value="Genomic_DNA"/>
</dbReference>
<keyword evidence="3" id="KW-1185">Reference proteome</keyword>
<feature type="region of interest" description="Disordered" evidence="1">
    <location>
        <begin position="494"/>
        <end position="597"/>
    </location>
</feature>
<reference evidence="2 3" key="1">
    <citation type="submission" date="2024-02" db="EMBL/GenBank/DDBJ databases">
        <title>High-quality chromosome-scale genome assembly of Pensacola bahiagrass (Paspalum notatum Flugge var. saurae).</title>
        <authorList>
            <person name="Vega J.M."/>
            <person name="Podio M."/>
            <person name="Orjuela J."/>
            <person name="Siena L.A."/>
            <person name="Pessino S.C."/>
            <person name="Combes M.C."/>
            <person name="Mariac C."/>
            <person name="Albertini E."/>
            <person name="Pupilli F."/>
            <person name="Ortiz J.P.A."/>
            <person name="Leblanc O."/>
        </authorList>
    </citation>
    <scope>NUCLEOTIDE SEQUENCE [LARGE SCALE GENOMIC DNA]</scope>
    <source>
        <strain evidence="2">R1</strain>
        <tissue evidence="2">Leaf</tissue>
    </source>
</reference>
<evidence type="ECO:0000313" key="3">
    <source>
        <dbReference type="Proteomes" id="UP001341281"/>
    </source>
</evidence>
<feature type="non-terminal residue" evidence="2">
    <location>
        <position position="653"/>
    </location>
</feature>
<sequence>SQHVVGVQGEVRLVGLGELGELDGGHVVDPRLLVLRGAALGVLGELGREERGAEVRAGAGVRALPRGAELPRRRPAVLELSQPSQQQRRAVAAVGVAANKEALPAAVPAAVRVLVVDPLLLHELLGQLALLVPPPRALHEARSPAAPLYRNACCSRLLCRRLNWLATYLRSSARSAKASTSVTDRTVRVDCGKLRLGLGMSAQVSSSSPQKSPGRSVMELKKLVRPPSVVELSSSPRMMKSISFTGSPSRTMYASLVLSDDTSRSQMASSSCSSICEKKGTRRTSARQRCRWISRRRSSGSDCRMDSSSTPRVASHLYWKKRRTRSWSSGGSCRWRIHSSMSRRFTRHSSSRTVIDCRYVCMLPMRCEKKTRPMMQIRMQNTVSPLLPEKARSMRRARSSIDYLRDREHGGEVDDEVVLEVANGDLVGVPDELAAAEDAGAGRDEGDAELEDHVHEVEEVGEGADGGDEDADAHVHGDAGGLAVGVEEVEVERVDEEPDEAGEEEEAVPAQHGVVARVEDAAGRPRATGPRGAARQRRGGRAGGRVEEGQRRAAERREDVAVDEAGHGAGAGAGGVGERGRPGELGGARGGGGRRDEELGCMRTRARARLRACVCARPRVAGRPWPRPWRAPGDPSIEVEGGCLGVSSNRWWA</sequence>
<name>A0AAQ3PVW5_PASNO</name>
<feature type="compositionally biased region" description="Low complexity" evidence="1">
    <location>
        <begin position="524"/>
        <end position="533"/>
    </location>
</feature>
<evidence type="ECO:0000256" key="1">
    <source>
        <dbReference type="SAM" id="MobiDB-lite"/>
    </source>
</evidence>
<feature type="compositionally biased region" description="Gly residues" evidence="1">
    <location>
        <begin position="567"/>
        <end position="591"/>
    </location>
</feature>
<feature type="compositionally biased region" description="Acidic residues" evidence="1">
    <location>
        <begin position="494"/>
        <end position="507"/>
    </location>
</feature>
<accession>A0AAQ3PVW5</accession>
<dbReference type="AlphaFoldDB" id="A0AAQ3PVW5"/>
<organism evidence="2 3">
    <name type="scientific">Paspalum notatum var. saurae</name>
    <dbReference type="NCBI Taxonomy" id="547442"/>
    <lineage>
        <taxon>Eukaryota</taxon>
        <taxon>Viridiplantae</taxon>
        <taxon>Streptophyta</taxon>
        <taxon>Embryophyta</taxon>
        <taxon>Tracheophyta</taxon>
        <taxon>Spermatophyta</taxon>
        <taxon>Magnoliopsida</taxon>
        <taxon>Liliopsida</taxon>
        <taxon>Poales</taxon>
        <taxon>Poaceae</taxon>
        <taxon>PACMAD clade</taxon>
        <taxon>Panicoideae</taxon>
        <taxon>Andropogonodae</taxon>
        <taxon>Paspaleae</taxon>
        <taxon>Paspalinae</taxon>
        <taxon>Paspalum</taxon>
    </lineage>
</organism>
<proteinExistence type="predicted"/>
<protein>
    <submittedName>
        <fullName evidence="2">Uncharacterized protein</fullName>
    </submittedName>
</protein>
<gene>
    <name evidence="2" type="ORF">U9M48_004803</name>
</gene>
<dbReference type="Proteomes" id="UP001341281">
    <property type="component" value="Chromosome 01"/>
</dbReference>
<evidence type="ECO:0000313" key="2">
    <source>
        <dbReference type="EMBL" id="WVZ53917.1"/>
    </source>
</evidence>